<dbReference type="EMBL" id="JADGMS010000002">
    <property type="protein sequence ID" value="KAF9687711.1"/>
    <property type="molecule type" value="Genomic_DNA"/>
</dbReference>
<proteinExistence type="predicted"/>
<evidence type="ECO:0000313" key="1">
    <source>
        <dbReference type="EMBL" id="KAF9687711.1"/>
    </source>
</evidence>
<dbReference type="AlphaFoldDB" id="A0A835N7A7"/>
<dbReference type="OrthoDB" id="1845088at2759"/>
<organism evidence="1 2">
    <name type="scientific">Salix dunnii</name>
    <dbReference type="NCBI Taxonomy" id="1413687"/>
    <lineage>
        <taxon>Eukaryota</taxon>
        <taxon>Viridiplantae</taxon>
        <taxon>Streptophyta</taxon>
        <taxon>Embryophyta</taxon>
        <taxon>Tracheophyta</taxon>
        <taxon>Spermatophyta</taxon>
        <taxon>Magnoliopsida</taxon>
        <taxon>eudicotyledons</taxon>
        <taxon>Gunneridae</taxon>
        <taxon>Pentapetalae</taxon>
        <taxon>rosids</taxon>
        <taxon>fabids</taxon>
        <taxon>Malpighiales</taxon>
        <taxon>Salicaceae</taxon>
        <taxon>Saliceae</taxon>
        <taxon>Salix</taxon>
    </lineage>
</organism>
<name>A0A835N7A7_9ROSI</name>
<accession>A0A835N7A7</accession>
<protein>
    <submittedName>
        <fullName evidence="1">Uncharacterized protein</fullName>
    </submittedName>
</protein>
<evidence type="ECO:0000313" key="2">
    <source>
        <dbReference type="Proteomes" id="UP000657918"/>
    </source>
</evidence>
<keyword evidence="2" id="KW-1185">Reference proteome</keyword>
<reference evidence="1 2" key="1">
    <citation type="submission" date="2020-10" db="EMBL/GenBank/DDBJ databases">
        <title>Plant Genome Project.</title>
        <authorList>
            <person name="Zhang R.-G."/>
        </authorList>
    </citation>
    <scope>NUCLEOTIDE SEQUENCE [LARGE SCALE GENOMIC DNA]</scope>
    <source>
        <strain evidence="1">FAFU-HL-1</strain>
        <tissue evidence="1">Leaf</tissue>
    </source>
</reference>
<sequence>MTTKSSSSVFVTPSSLPISLVGLTNNFSTHLNANQLVVESIKNTLSSTACLEVLGKNVAKDVWDT</sequence>
<comment type="caution">
    <text evidence="1">The sequence shown here is derived from an EMBL/GenBank/DDBJ whole genome shotgun (WGS) entry which is preliminary data.</text>
</comment>
<gene>
    <name evidence="1" type="ORF">SADUNF_Sadunf02G0121400</name>
</gene>
<dbReference type="Proteomes" id="UP000657918">
    <property type="component" value="Unassembled WGS sequence"/>
</dbReference>